<feature type="domain" description="SNF2 N-terminal" evidence="5">
    <location>
        <begin position="41"/>
        <end position="138"/>
    </location>
</feature>
<proteinExistence type="predicted"/>
<dbReference type="AlphaFoldDB" id="A0A914EM13"/>
<sequence length="145" mass="16555">MVLSQSDINELTKVLEESKVKQKEQTPEPKGLKKDVQLKKYQREGLTWLIWRESQPSSGGILADDMGLGKTLSTISLIVHQKNQEKNVKYKHGTLISSNTTLIIAKKSITHQWLEQITKFTEKGLLKTYIYESNGTTTRVRDPEL</sequence>
<dbReference type="GO" id="GO:0006281">
    <property type="term" value="P:DNA repair"/>
    <property type="evidence" value="ECO:0007669"/>
    <property type="project" value="TreeGrafter"/>
</dbReference>
<name>A0A914EM13_9BILA</name>
<evidence type="ECO:0000256" key="2">
    <source>
        <dbReference type="ARBA" id="ARBA00022801"/>
    </source>
</evidence>
<dbReference type="InterPro" id="IPR050628">
    <property type="entry name" value="SNF2_RAD54_helicase_TF"/>
</dbReference>
<keyword evidence="2" id="KW-0378">Hydrolase</keyword>
<evidence type="ECO:0000259" key="5">
    <source>
        <dbReference type="Pfam" id="PF00176"/>
    </source>
</evidence>
<dbReference type="Pfam" id="PF00176">
    <property type="entry name" value="SNF2-rel_dom"/>
    <property type="match status" value="1"/>
</dbReference>
<keyword evidence="3" id="KW-0067">ATP-binding</keyword>
<dbReference type="Proteomes" id="UP000887540">
    <property type="component" value="Unplaced"/>
</dbReference>
<dbReference type="PANTHER" id="PTHR45626">
    <property type="entry name" value="TRANSCRIPTION TERMINATION FACTOR 2-RELATED"/>
    <property type="match status" value="1"/>
</dbReference>
<dbReference type="GO" id="GO:0016787">
    <property type="term" value="F:hydrolase activity"/>
    <property type="evidence" value="ECO:0007669"/>
    <property type="project" value="UniProtKB-KW"/>
</dbReference>
<dbReference type="SUPFAM" id="SSF52540">
    <property type="entry name" value="P-loop containing nucleoside triphosphate hydrolases"/>
    <property type="match status" value="1"/>
</dbReference>
<feature type="region of interest" description="Disordered" evidence="4">
    <location>
        <begin position="16"/>
        <end position="35"/>
    </location>
</feature>
<evidence type="ECO:0000256" key="3">
    <source>
        <dbReference type="ARBA" id="ARBA00022840"/>
    </source>
</evidence>
<keyword evidence="6" id="KW-1185">Reference proteome</keyword>
<dbReference type="Gene3D" id="3.40.50.10810">
    <property type="entry name" value="Tandem AAA-ATPase domain"/>
    <property type="match status" value="1"/>
</dbReference>
<evidence type="ECO:0000313" key="7">
    <source>
        <dbReference type="WBParaSite" id="ACRNAN_scaffold894.g29732.t1"/>
    </source>
</evidence>
<keyword evidence="1" id="KW-0547">Nucleotide-binding</keyword>
<dbReference type="WBParaSite" id="ACRNAN_scaffold894.g29732.t1">
    <property type="protein sequence ID" value="ACRNAN_scaffold894.g29732.t1"/>
    <property type="gene ID" value="ACRNAN_scaffold894.g29732"/>
</dbReference>
<dbReference type="GO" id="GO:0005634">
    <property type="term" value="C:nucleus"/>
    <property type="evidence" value="ECO:0007669"/>
    <property type="project" value="TreeGrafter"/>
</dbReference>
<accession>A0A914EM13</accession>
<dbReference type="GO" id="GO:0005524">
    <property type="term" value="F:ATP binding"/>
    <property type="evidence" value="ECO:0007669"/>
    <property type="project" value="UniProtKB-KW"/>
</dbReference>
<dbReference type="InterPro" id="IPR027417">
    <property type="entry name" value="P-loop_NTPase"/>
</dbReference>
<protein>
    <submittedName>
        <fullName evidence="7">SNF2 N-terminal domain-containing protein</fullName>
    </submittedName>
</protein>
<dbReference type="GO" id="GO:0008094">
    <property type="term" value="F:ATP-dependent activity, acting on DNA"/>
    <property type="evidence" value="ECO:0007669"/>
    <property type="project" value="TreeGrafter"/>
</dbReference>
<organism evidence="6 7">
    <name type="scientific">Acrobeloides nanus</name>
    <dbReference type="NCBI Taxonomy" id="290746"/>
    <lineage>
        <taxon>Eukaryota</taxon>
        <taxon>Metazoa</taxon>
        <taxon>Ecdysozoa</taxon>
        <taxon>Nematoda</taxon>
        <taxon>Chromadorea</taxon>
        <taxon>Rhabditida</taxon>
        <taxon>Tylenchina</taxon>
        <taxon>Cephalobomorpha</taxon>
        <taxon>Cephaloboidea</taxon>
        <taxon>Cephalobidae</taxon>
        <taxon>Acrobeloides</taxon>
    </lineage>
</organism>
<dbReference type="InterPro" id="IPR000330">
    <property type="entry name" value="SNF2_N"/>
</dbReference>
<reference evidence="7" key="1">
    <citation type="submission" date="2022-11" db="UniProtKB">
        <authorList>
            <consortium name="WormBaseParasite"/>
        </authorList>
    </citation>
    <scope>IDENTIFICATION</scope>
</reference>
<evidence type="ECO:0000256" key="1">
    <source>
        <dbReference type="ARBA" id="ARBA00022741"/>
    </source>
</evidence>
<dbReference type="InterPro" id="IPR038718">
    <property type="entry name" value="SNF2-like_sf"/>
</dbReference>
<dbReference type="PANTHER" id="PTHR45626:SF50">
    <property type="entry name" value="TRANSCRIPTION TERMINATION FACTOR 2"/>
    <property type="match status" value="1"/>
</dbReference>
<evidence type="ECO:0000256" key="4">
    <source>
        <dbReference type="SAM" id="MobiDB-lite"/>
    </source>
</evidence>
<evidence type="ECO:0000313" key="6">
    <source>
        <dbReference type="Proteomes" id="UP000887540"/>
    </source>
</evidence>